<evidence type="ECO:0000259" key="2">
    <source>
        <dbReference type="Pfam" id="PF14534"/>
    </source>
</evidence>
<comment type="caution">
    <text evidence="3">The sequence shown here is derived from an EMBL/GenBank/DDBJ whole genome shotgun (WGS) entry which is preliminary data.</text>
</comment>
<feature type="chain" id="PRO_5022096490" evidence="1">
    <location>
        <begin position="24"/>
        <end position="170"/>
    </location>
</feature>
<dbReference type="GO" id="GO:0016853">
    <property type="term" value="F:isomerase activity"/>
    <property type="evidence" value="ECO:0007669"/>
    <property type="project" value="UniProtKB-KW"/>
</dbReference>
<protein>
    <submittedName>
        <fullName evidence="3">Ketosteroid isomerase-like protein</fullName>
    </submittedName>
</protein>
<organism evidence="3 4">
    <name type="scientific">Aerolutibacter ruishenii</name>
    <dbReference type="NCBI Taxonomy" id="686800"/>
    <lineage>
        <taxon>Bacteria</taxon>
        <taxon>Pseudomonadati</taxon>
        <taxon>Pseudomonadota</taxon>
        <taxon>Gammaproteobacteria</taxon>
        <taxon>Lysobacterales</taxon>
        <taxon>Lysobacteraceae</taxon>
        <taxon>Aerolutibacter</taxon>
    </lineage>
</organism>
<evidence type="ECO:0000313" key="3">
    <source>
        <dbReference type="EMBL" id="TWI13517.1"/>
    </source>
</evidence>
<sequence length="170" mass="17777">MVRRAPLFLPPLLAATLALPVSASPDSGEPVLLAATAPAAEGDALLVAQAEVLAAERAFARTMADRDHAAFARFLADEAVFFSGEQAARGRAAVAASWARLYAGPTPPFSWEPDQVQVLASGTLALSTGPVRDATGTVIARFNSIWRREAPGVWKVVFDKGSPVCAPKAP</sequence>
<gene>
    <name evidence="3" type="ORF">IP93_00679</name>
</gene>
<keyword evidence="4" id="KW-1185">Reference proteome</keyword>
<dbReference type="RefSeq" id="WP_144811998.1">
    <property type="nucleotide sequence ID" value="NZ_VLKP01000002.1"/>
</dbReference>
<keyword evidence="3" id="KW-0413">Isomerase</keyword>
<dbReference type="InterPro" id="IPR027843">
    <property type="entry name" value="DUF4440"/>
</dbReference>
<reference evidence="3 4" key="1">
    <citation type="journal article" date="2015" name="Stand. Genomic Sci.">
        <title>Genomic Encyclopedia of Bacterial and Archaeal Type Strains, Phase III: the genomes of soil and plant-associated and newly described type strains.</title>
        <authorList>
            <person name="Whitman W.B."/>
            <person name="Woyke T."/>
            <person name="Klenk H.P."/>
            <person name="Zhou Y."/>
            <person name="Lilburn T.G."/>
            <person name="Beck B.J."/>
            <person name="De Vos P."/>
            <person name="Vandamme P."/>
            <person name="Eisen J.A."/>
            <person name="Garrity G."/>
            <person name="Hugenholtz P."/>
            <person name="Kyrpides N.C."/>
        </authorList>
    </citation>
    <scope>NUCLEOTIDE SEQUENCE [LARGE SCALE GENOMIC DNA]</scope>
    <source>
        <strain evidence="3 4">CGMCC 1.10136</strain>
    </source>
</reference>
<dbReference type="Gene3D" id="3.10.450.50">
    <property type="match status" value="1"/>
</dbReference>
<accession>A0A562M0P2</accession>
<feature type="signal peptide" evidence="1">
    <location>
        <begin position="1"/>
        <end position="23"/>
    </location>
</feature>
<feature type="domain" description="DUF4440" evidence="2">
    <location>
        <begin position="52"/>
        <end position="156"/>
    </location>
</feature>
<name>A0A562M0P2_9GAMM</name>
<evidence type="ECO:0000313" key="4">
    <source>
        <dbReference type="Proteomes" id="UP000316471"/>
    </source>
</evidence>
<proteinExistence type="predicted"/>
<dbReference type="InterPro" id="IPR032710">
    <property type="entry name" value="NTF2-like_dom_sf"/>
</dbReference>
<dbReference type="OrthoDB" id="6385935at2"/>
<dbReference type="Proteomes" id="UP000316471">
    <property type="component" value="Unassembled WGS sequence"/>
</dbReference>
<dbReference type="SUPFAM" id="SSF54427">
    <property type="entry name" value="NTF2-like"/>
    <property type="match status" value="1"/>
</dbReference>
<dbReference type="AlphaFoldDB" id="A0A562M0P2"/>
<keyword evidence="1" id="KW-0732">Signal</keyword>
<evidence type="ECO:0000256" key="1">
    <source>
        <dbReference type="SAM" id="SignalP"/>
    </source>
</evidence>
<dbReference type="EMBL" id="VLKP01000002">
    <property type="protein sequence ID" value="TWI13517.1"/>
    <property type="molecule type" value="Genomic_DNA"/>
</dbReference>
<dbReference type="Pfam" id="PF14534">
    <property type="entry name" value="DUF4440"/>
    <property type="match status" value="1"/>
</dbReference>